<sequence>MSDIMLRVSMMASGAEIATLRPEEVEDLAAARGSCVGALKEHLELLTGHRRFKQRLLKEGSILRDDAQLSVPMCLDLIILTYCTPTPHHVKTFCEAIASDNSQVVEEFLQQPHNPDMTLLQGKAGLSLAADYGSLRSAKLLIEARADLNRADEALSQSTPLHWSSARGHLTTARWLLKSTADARKAAAGGVTPLHLACTHGHLEIAHCLAAAGADIDAAAEAGQTPILAATSFGHLELVQWLVETKADVTKALKDDGLTPLHLACMHGAADIACFLTLVDGTLKNAAAMDGVTPLHIASVQGHVRIVSALIDSRADPDLVCRTPSSTCSATALVAAREAGQVEVVRLLMEASAAKPKRRRKSPVQIISLD</sequence>
<dbReference type="PROSITE" id="PS50297">
    <property type="entry name" value="ANK_REP_REGION"/>
    <property type="match status" value="4"/>
</dbReference>
<dbReference type="SMART" id="SM00248">
    <property type="entry name" value="ANK"/>
    <property type="match status" value="8"/>
</dbReference>
<comment type="caution">
    <text evidence="3">The sequence shown here is derived from an EMBL/GenBank/DDBJ whole genome shotgun (WGS) entry which is preliminary data.</text>
</comment>
<dbReference type="PANTHER" id="PTHR24201">
    <property type="entry name" value="ANK_REP_REGION DOMAIN-CONTAINING PROTEIN"/>
    <property type="match status" value="1"/>
</dbReference>
<reference evidence="3 4" key="1">
    <citation type="submission" date="2016-02" db="EMBL/GenBank/DDBJ databases">
        <title>Genome analysis of coral dinoflagellate symbionts highlights evolutionary adaptations to a symbiotic lifestyle.</title>
        <authorList>
            <person name="Aranda M."/>
            <person name="Li Y."/>
            <person name="Liew Y.J."/>
            <person name="Baumgarten S."/>
            <person name="Simakov O."/>
            <person name="Wilson M."/>
            <person name="Piel J."/>
            <person name="Ashoor H."/>
            <person name="Bougouffa S."/>
            <person name="Bajic V.B."/>
            <person name="Ryu T."/>
            <person name="Ravasi T."/>
            <person name="Bayer T."/>
            <person name="Micklem G."/>
            <person name="Kim H."/>
            <person name="Bhak J."/>
            <person name="Lajeunesse T.C."/>
            <person name="Voolstra C.R."/>
        </authorList>
    </citation>
    <scope>NUCLEOTIDE SEQUENCE [LARGE SCALE GENOMIC DNA]</scope>
    <source>
        <strain evidence="3 4">CCMP2467</strain>
    </source>
</reference>
<gene>
    <name evidence="3" type="primary">ANK1</name>
    <name evidence="3" type="ORF">AK812_SmicGene1976</name>
</gene>
<dbReference type="CDD" id="cd17039">
    <property type="entry name" value="Ubl_ubiquitin_like"/>
    <property type="match status" value="1"/>
</dbReference>
<organism evidence="3 4">
    <name type="scientific">Symbiodinium microadriaticum</name>
    <name type="common">Dinoflagellate</name>
    <name type="synonym">Zooxanthella microadriatica</name>
    <dbReference type="NCBI Taxonomy" id="2951"/>
    <lineage>
        <taxon>Eukaryota</taxon>
        <taxon>Sar</taxon>
        <taxon>Alveolata</taxon>
        <taxon>Dinophyceae</taxon>
        <taxon>Suessiales</taxon>
        <taxon>Symbiodiniaceae</taxon>
        <taxon>Symbiodinium</taxon>
    </lineage>
</organism>
<dbReference type="PANTHER" id="PTHR24201:SF16">
    <property type="entry name" value="ANKYRIN-1-LIKE-RELATED"/>
    <property type="match status" value="1"/>
</dbReference>
<proteinExistence type="predicted"/>
<dbReference type="Gene3D" id="1.25.40.20">
    <property type="entry name" value="Ankyrin repeat-containing domain"/>
    <property type="match status" value="3"/>
</dbReference>
<dbReference type="InterPro" id="IPR050776">
    <property type="entry name" value="Ank_Repeat/CDKN_Inhibitor"/>
</dbReference>
<dbReference type="EMBL" id="LSRX01000021">
    <property type="protein sequence ID" value="OLQ14022.1"/>
    <property type="molecule type" value="Genomic_DNA"/>
</dbReference>
<keyword evidence="1" id="KW-0677">Repeat</keyword>
<accession>A0A1Q9F336</accession>
<dbReference type="SUPFAM" id="SSF48403">
    <property type="entry name" value="Ankyrin repeat"/>
    <property type="match status" value="1"/>
</dbReference>
<dbReference type="PROSITE" id="PS50088">
    <property type="entry name" value="ANK_REPEAT"/>
    <property type="match status" value="4"/>
</dbReference>
<keyword evidence="2" id="KW-0040">ANK repeat</keyword>
<dbReference type="Pfam" id="PF13637">
    <property type="entry name" value="Ank_4"/>
    <property type="match status" value="1"/>
</dbReference>
<evidence type="ECO:0000313" key="3">
    <source>
        <dbReference type="EMBL" id="OLQ14022.1"/>
    </source>
</evidence>
<dbReference type="InterPro" id="IPR036770">
    <property type="entry name" value="Ankyrin_rpt-contain_sf"/>
</dbReference>
<name>A0A1Q9F336_SYMMI</name>
<dbReference type="AlphaFoldDB" id="A0A1Q9F336"/>
<evidence type="ECO:0000256" key="2">
    <source>
        <dbReference type="ARBA" id="ARBA00023043"/>
    </source>
</evidence>
<protein>
    <submittedName>
        <fullName evidence="3">Ankyrin-1</fullName>
    </submittedName>
</protein>
<dbReference type="InterPro" id="IPR002110">
    <property type="entry name" value="Ankyrin_rpt"/>
</dbReference>
<dbReference type="PRINTS" id="PR01415">
    <property type="entry name" value="ANKYRIN"/>
</dbReference>
<evidence type="ECO:0000313" key="4">
    <source>
        <dbReference type="Proteomes" id="UP000186817"/>
    </source>
</evidence>
<evidence type="ECO:0000256" key="1">
    <source>
        <dbReference type="ARBA" id="ARBA00022737"/>
    </source>
</evidence>
<dbReference type="GO" id="GO:0005634">
    <property type="term" value="C:nucleus"/>
    <property type="evidence" value="ECO:0007669"/>
    <property type="project" value="TreeGrafter"/>
</dbReference>
<dbReference type="OrthoDB" id="7464126at2759"/>
<keyword evidence="4" id="KW-1185">Reference proteome</keyword>
<dbReference type="Proteomes" id="UP000186817">
    <property type="component" value="Unassembled WGS sequence"/>
</dbReference>
<dbReference type="Pfam" id="PF12796">
    <property type="entry name" value="Ank_2"/>
    <property type="match status" value="2"/>
</dbReference>